<protein>
    <submittedName>
        <fullName evidence="2">Uncharacterized protein</fullName>
    </submittedName>
</protein>
<reference evidence="2" key="1">
    <citation type="submission" date="2018-01" db="EMBL/GenBank/DDBJ databases">
        <authorList>
            <person name="Mao J.F."/>
        </authorList>
    </citation>
    <scope>NUCLEOTIDE SEQUENCE</scope>
    <source>
        <strain evidence="2">Huo1</strain>
        <tissue evidence="2">Leaf</tissue>
    </source>
</reference>
<feature type="region of interest" description="Disordered" evidence="1">
    <location>
        <begin position="65"/>
        <end position="85"/>
    </location>
</feature>
<accession>A0A8X8W2S4</accession>
<keyword evidence="3" id="KW-1185">Reference proteome</keyword>
<evidence type="ECO:0000256" key="1">
    <source>
        <dbReference type="SAM" id="MobiDB-lite"/>
    </source>
</evidence>
<dbReference type="AlphaFoldDB" id="A0A8X8W2S4"/>
<gene>
    <name evidence="2" type="ORF">SASPL_152015</name>
</gene>
<proteinExistence type="predicted"/>
<dbReference type="EMBL" id="PNBA02000021">
    <property type="protein sequence ID" value="KAG6386839.1"/>
    <property type="molecule type" value="Genomic_DNA"/>
</dbReference>
<dbReference type="Proteomes" id="UP000298416">
    <property type="component" value="Unassembled WGS sequence"/>
</dbReference>
<evidence type="ECO:0000313" key="3">
    <source>
        <dbReference type="Proteomes" id="UP000298416"/>
    </source>
</evidence>
<sequence>MASAAVPPPFSHLPSTRPTTQLVSCEEMHLGVEGDSQMLNQGALRLNGMKFVDEKFCCEIKWSPNSHSSSLDHKSDAHQKMNKSDSLNWRGSCLDDFDESKPTLLDDNHDKATFDDDEFTEMECHSMKMSDDSDL</sequence>
<organism evidence="2">
    <name type="scientific">Salvia splendens</name>
    <name type="common">Scarlet sage</name>
    <dbReference type="NCBI Taxonomy" id="180675"/>
    <lineage>
        <taxon>Eukaryota</taxon>
        <taxon>Viridiplantae</taxon>
        <taxon>Streptophyta</taxon>
        <taxon>Embryophyta</taxon>
        <taxon>Tracheophyta</taxon>
        <taxon>Spermatophyta</taxon>
        <taxon>Magnoliopsida</taxon>
        <taxon>eudicotyledons</taxon>
        <taxon>Gunneridae</taxon>
        <taxon>Pentapetalae</taxon>
        <taxon>asterids</taxon>
        <taxon>lamiids</taxon>
        <taxon>Lamiales</taxon>
        <taxon>Lamiaceae</taxon>
        <taxon>Nepetoideae</taxon>
        <taxon>Mentheae</taxon>
        <taxon>Salviinae</taxon>
        <taxon>Salvia</taxon>
        <taxon>Salvia subgen. Calosphace</taxon>
        <taxon>core Calosphace</taxon>
    </lineage>
</organism>
<name>A0A8X8W2S4_SALSN</name>
<comment type="caution">
    <text evidence="2">The sequence shown here is derived from an EMBL/GenBank/DDBJ whole genome shotgun (WGS) entry which is preliminary data.</text>
</comment>
<evidence type="ECO:0000313" key="2">
    <source>
        <dbReference type="EMBL" id="KAG6386839.1"/>
    </source>
</evidence>
<reference evidence="2" key="2">
    <citation type="submission" date="2020-08" db="EMBL/GenBank/DDBJ databases">
        <title>Plant Genome Project.</title>
        <authorList>
            <person name="Zhang R.-G."/>
        </authorList>
    </citation>
    <scope>NUCLEOTIDE SEQUENCE</scope>
    <source>
        <strain evidence="2">Huo1</strain>
        <tissue evidence="2">Leaf</tissue>
    </source>
</reference>
<feature type="compositionally biased region" description="Basic and acidic residues" evidence="1">
    <location>
        <begin position="70"/>
        <end position="83"/>
    </location>
</feature>